<dbReference type="InterPro" id="IPR051409">
    <property type="entry name" value="Atypical_kinase_ADCK"/>
</dbReference>
<dbReference type="EMBL" id="WLVL01000057">
    <property type="protein sequence ID" value="MTB73348.1"/>
    <property type="molecule type" value="Genomic_DNA"/>
</dbReference>
<sequence length="441" mass="47665">MNDIPRRSAHRTARLASLPLTYAGRTAVGLGRRLGGAPAEAVAAQIAARTADQLFSVLGQLKGGAMKVGQAMSIFEAALPEEVAAHYRGALTALQDAAPSMPAETVHRVLASELGDDWRSLFHELDDVPVASASIGQVHRGRWADGRTVAVKVQYPGAGDALLSDLRQLARVARVTGSLRTGIDMRAVTDELQARMVEELDYTREAEAQRQFADAFAESEFFVIPRVLEATARVIVMDWLDGTPLSAVIRQGTDEQRDRAATLYLDFLLAGPDHVGLLHADPHPGNFRITEDGRLGVLDFGAVNRLPTGMPSAVGRLLGLALSGEDTGPAVLAGLREEGWVHAGADLDPDLLLAFLDPFLEPARHDRYTFSRAWLRGCFVHVGEPRWQPVLGVLDLPPDYLLIHRVWAGGIGVLCQIGGEVEARAILGHWLDDLTLHPSAE</sequence>
<accession>A0A6I3IGB7</accession>
<dbReference type="InterPro" id="IPR034646">
    <property type="entry name" value="ADCK3_dom"/>
</dbReference>
<dbReference type="InterPro" id="IPR011009">
    <property type="entry name" value="Kinase-like_dom_sf"/>
</dbReference>
<dbReference type="Pfam" id="PF03109">
    <property type="entry name" value="ABC1"/>
    <property type="match status" value="1"/>
</dbReference>
<evidence type="ECO:0000256" key="3">
    <source>
        <dbReference type="ARBA" id="ARBA00022741"/>
    </source>
</evidence>
<dbReference type="InterPro" id="IPR004147">
    <property type="entry name" value="ABC1_dom"/>
</dbReference>
<feature type="domain" description="ABC1 atypical kinase-like" evidence="5">
    <location>
        <begin position="94"/>
        <end position="309"/>
    </location>
</feature>
<dbReference type="RefSeq" id="WP_288799026.1">
    <property type="nucleotide sequence ID" value="NZ_WLVL01000057.1"/>
</dbReference>
<keyword evidence="4" id="KW-0067">ATP-binding</keyword>
<comment type="caution">
    <text evidence="6">The sequence shown here is derived from an EMBL/GenBank/DDBJ whole genome shotgun (WGS) entry which is preliminary data.</text>
</comment>
<proteinExistence type="inferred from homology"/>
<evidence type="ECO:0000256" key="2">
    <source>
        <dbReference type="ARBA" id="ARBA00022679"/>
    </source>
</evidence>
<dbReference type="CDD" id="cd13970">
    <property type="entry name" value="ABC1_ADCK3"/>
    <property type="match status" value="1"/>
</dbReference>
<dbReference type="SUPFAM" id="SSF56112">
    <property type="entry name" value="Protein kinase-like (PK-like)"/>
    <property type="match status" value="1"/>
</dbReference>
<dbReference type="PANTHER" id="PTHR43851:SF3">
    <property type="entry name" value="COENZYME Q8"/>
    <property type="match status" value="1"/>
</dbReference>
<evidence type="ECO:0000256" key="1">
    <source>
        <dbReference type="ARBA" id="ARBA00009670"/>
    </source>
</evidence>
<dbReference type="PANTHER" id="PTHR43851">
    <property type="match status" value="1"/>
</dbReference>
<dbReference type="GO" id="GO:0016301">
    <property type="term" value="F:kinase activity"/>
    <property type="evidence" value="ECO:0007669"/>
    <property type="project" value="UniProtKB-KW"/>
</dbReference>
<gene>
    <name evidence="6" type="ORF">GGG17_15550</name>
</gene>
<reference evidence="6 7" key="1">
    <citation type="submission" date="2019-11" db="EMBL/GenBank/DDBJ databases">
        <title>Whole genome sequencing identifies a novel species of the genus Arsenicicoccus isolated from human blood.</title>
        <authorList>
            <person name="Jeong J.H."/>
            <person name="Kweon O.J."/>
            <person name="Kim H.R."/>
            <person name="Kim T.-H."/>
            <person name="Ha S.-M."/>
            <person name="Lee M.-K."/>
        </authorList>
    </citation>
    <scope>NUCLEOTIDE SEQUENCE [LARGE SCALE GENOMIC DNA]</scope>
    <source>
        <strain evidence="6 7">MKL-02</strain>
    </source>
</reference>
<keyword evidence="6" id="KW-0418">Kinase</keyword>
<keyword evidence="3" id="KW-0547">Nucleotide-binding</keyword>
<evidence type="ECO:0000313" key="7">
    <source>
        <dbReference type="Proteomes" id="UP000431092"/>
    </source>
</evidence>
<dbReference type="AlphaFoldDB" id="A0A6I3IGB7"/>
<evidence type="ECO:0000259" key="5">
    <source>
        <dbReference type="Pfam" id="PF03109"/>
    </source>
</evidence>
<keyword evidence="7" id="KW-1185">Reference proteome</keyword>
<comment type="similarity">
    <text evidence="1">Belongs to the protein kinase superfamily. ADCK protein kinase family.</text>
</comment>
<name>A0A6I3IGB7_9MICO</name>
<evidence type="ECO:0000256" key="4">
    <source>
        <dbReference type="ARBA" id="ARBA00022840"/>
    </source>
</evidence>
<organism evidence="6 7">
    <name type="scientific">Arsenicicoccus cauae</name>
    <dbReference type="NCBI Taxonomy" id="2663847"/>
    <lineage>
        <taxon>Bacteria</taxon>
        <taxon>Bacillati</taxon>
        <taxon>Actinomycetota</taxon>
        <taxon>Actinomycetes</taxon>
        <taxon>Micrococcales</taxon>
        <taxon>Intrasporangiaceae</taxon>
        <taxon>Arsenicicoccus</taxon>
    </lineage>
</organism>
<evidence type="ECO:0000313" key="6">
    <source>
        <dbReference type="EMBL" id="MTB73348.1"/>
    </source>
</evidence>
<protein>
    <submittedName>
        <fullName evidence="6">AarF/ABC1/UbiB kinase family protein</fullName>
    </submittedName>
</protein>
<keyword evidence="2" id="KW-0808">Transferase</keyword>
<dbReference type="Proteomes" id="UP000431092">
    <property type="component" value="Unassembled WGS sequence"/>
</dbReference>
<dbReference type="GO" id="GO:0005524">
    <property type="term" value="F:ATP binding"/>
    <property type="evidence" value="ECO:0007669"/>
    <property type="project" value="UniProtKB-KW"/>
</dbReference>